<dbReference type="SUPFAM" id="SSF54752">
    <property type="entry name" value="RecA protein, C-terminal domain"/>
    <property type="match status" value="1"/>
</dbReference>
<evidence type="ECO:0000256" key="4">
    <source>
        <dbReference type="ARBA" id="ARBA00022763"/>
    </source>
</evidence>
<dbReference type="RefSeq" id="WP_078813727.1">
    <property type="nucleotide sequence ID" value="NZ_FUYE01000007.1"/>
</dbReference>
<evidence type="ECO:0000256" key="12">
    <source>
        <dbReference type="RuleBase" id="RU004527"/>
    </source>
</evidence>
<evidence type="ECO:0000256" key="7">
    <source>
        <dbReference type="ARBA" id="ARBA00023172"/>
    </source>
</evidence>
<keyword evidence="4 10" id="KW-0227">DNA damage</keyword>
<dbReference type="PROSITE" id="PS00321">
    <property type="entry name" value="RECA_1"/>
    <property type="match status" value="1"/>
</dbReference>
<dbReference type="InterPro" id="IPR020584">
    <property type="entry name" value="DNA_recomb/repair_RecA_CS"/>
</dbReference>
<dbReference type="OrthoDB" id="9776733at2"/>
<dbReference type="EMBL" id="FUYE01000007">
    <property type="protein sequence ID" value="SKA97058.1"/>
    <property type="molecule type" value="Genomic_DNA"/>
</dbReference>
<evidence type="ECO:0000256" key="11">
    <source>
        <dbReference type="RuleBase" id="RU000526"/>
    </source>
</evidence>
<evidence type="ECO:0000259" key="13">
    <source>
        <dbReference type="PROSITE" id="PS50162"/>
    </source>
</evidence>
<dbReference type="STRING" id="48467.SAMN02745166_02532"/>
<evidence type="ECO:0000256" key="3">
    <source>
        <dbReference type="ARBA" id="ARBA00022741"/>
    </source>
</evidence>
<dbReference type="InterPro" id="IPR049261">
    <property type="entry name" value="RecA-like_C"/>
</dbReference>
<name>A0A1T4Y6B3_9BACT</name>
<dbReference type="InterPro" id="IPR003593">
    <property type="entry name" value="AAA+_ATPase"/>
</dbReference>
<evidence type="ECO:0000256" key="9">
    <source>
        <dbReference type="ARBA" id="ARBA00023236"/>
    </source>
</evidence>
<dbReference type="NCBIfam" id="TIGR02012">
    <property type="entry name" value="tigrfam_recA"/>
    <property type="match status" value="1"/>
</dbReference>
<dbReference type="Pfam" id="PF21096">
    <property type="entry name" value="RecA_C"/>
    <property type="match status" value="1"/>
</dbReference>
<dbReference type="Gene3D" id="3.40.50.300">
    <property type="entry name" value="P-loop containing nucleotide triphosphate hydrolases"/>
    <property type="match status" value="1"/>
</dbReference>
<dbReference type="GO" id="GO:0006310">
    <property type="term" value="P:DNA recombination"/>
    <property type="evidence" value="ECO:0007669"/>
    <property type="project" value="UniProtKB-UniRule"/>
</dbReference>
<evidence type="ECO:0000256" key="2">
    <source>
        <dbReference type="ARBA" id="ARBA00015553"/>
    </source>
</evidence>
<dbReference type="PROSITE" id="PS50162">
    <property type="entry name" value="RECA_2"/>
    <property type="match status" value="1"/>
</dbReference>
<dbReference type="GO" id="GO:0003684">
    <property type="term" value="F:damaged DNA binding"/>
    <property type="evidence" value="ECO:0007669"/>
    <property type="project" value="UniProtKB-UniRule"/>
</dbReference>
<evidence type="ECO:0000313" key="16">
    <source>
        <dbReference type="Proteomes" id="UP000190774"/>
    </source>
</evidence>
<evidence type="ECO:0000256" key="8">
    <source>
        <dbReference type="ARBA" id="ARBA00023204"/>
    </source>
</evidence>
<evidence type="ECO:0000256" key="6">
    <source>
        <dbReference type="ARBA" id="ARBA00023125"/>
    </source>
</evidence>
<feature type="binding site" evidence="10">
    <location>
        <begin position="82"/>
        <end position="89"/>
    </location>
    <ligand>
        <name>ATP</name>
        <dbReference type="ChEBI" id="CHEBI:30616"/>
    </ligand>
</feature>
<dbReference type="PANTHER" id="PTHR45900:SF1">
    <property type="entry name" value="MITOCHONDRIAL DNA REPAIR PROTEIN RECA HOMOLOG-RELATED"/>
    <property type="match status" value="1"/>
</dbReference>
<keyword evidence="5 10" id="KW-0067">ATP-binding</keyword>
<keyword evidence="16" id="KW-1185">Reference proteome</keyword>
<feature type="domain" description="RecA family profile 2" evidence="14">
    <location>
        <begin position="216"/>
        <end position="290"/>
    </location>
</feature>
<dbReference type="PRINTS" id="PR00142">
    <property type="entry name" value="RECA"/>
</dbReference>
<dbReference type="Pfam" id="PF00154">
    <property type="entry name" value="RecA_N"/>
    <property type="match status" value="1"/>
</dbReference>
<dbReference type="InterPro" id="IPR027417">
    <property type="entry name" value="P-loop_NTPase"/>
</dbReference>
<dbReference type="SMART" id="SM00382">
    <property type="entry name" value="AAA"/>
    <property type="match status" value="1"/>
</dbReference>
<sequence length="365" mass="38952">MAKSPAKESSSESNTNKIAEARARNLDLAIQQIQKDYGEGAILRMGAESKTDIAVIPTGNLLIDQALGVGGFARGRIVEVYGPESSGKTTLTLTAIAQAQKTGGLAAFIDVEHALDPNYARRLGVKMDELLVSQPSSGEEALRICETLVRSNALDVIVIDSVAALVTRQELEGDIGDSTVGAQARLMSAALRKLTAIISKARTCCIFTNQIREKIGVMFGNPETTPGGKALKFYASVRVDIRRIGAIKSSDGTVTGNRTKVKVVKNKLAPPYTEAEFDIMYNEGISNVGSMLDLAMEHDILQKRGSWISYKGTQLAQGRDAAKEALKADAKLYEEIEAAVKTKLDEKNGVTSGVSSSSSDDPAAE</sequence>
<evidence type="ECO:0000256" key="10">
    <source>
        <dbReference type="HAMAP-Rule" id="MF_00268"/>
    </source>
</evidence>
<dbReference type="GO" id="GO:0009432">
    <property type="term" value="P:SOS response"/>
    <property type="evidence" value="ECO:0007669"/>
    <property type="project" value="UniProtKB-UniRule"/>
</dbReference>
<dbReference type="Proteomes" id="UP000190774">
    <property type="component" value="Unassembled WGS sequence"/>
</dbReference>
<keyword evidence="6 10" id="KW-0238">DNA-binding</keyword>
<dbReference type="InterPro" id="IPR020588">
    <property type="entry name" value="RecA_ATP-bd"/>
</dbReference>
<dbReference type="AlphaFoldDB" id="A0A1T4Y6B3"/>
<dbReference type="HAMAP" id="MF_00268">
    <property type="entry name" value="RecA"/>
    <property type="match status" value="1"/>
</dbReference>
<dbReference type="InterPro" id="IPR049428">
    <property type="entry name" value="RecA-like_N"/>
</dbReference>
<dbReference type="PROSITE" id="PS50163">
    <property type="entry name" value="RECA_3"/>
    <property type="match status" value="1"/>
</dbReference>
<keyword evidence="10" id="KW-0963">Cytoplasm</keyword>
<proteinExistence type="inferred from homology"/>
<evidence type="ECO:0000259" key="14">
    <source>
        <dbReference type="PROSITE" id="PS50163"/>
    </source>
</evidence>
<comment type="subcellular location">
    <subcellularLocation>
        <location evidence="10">Cytoplasm</location>
    </subcellularLocation>
</comment>
<dbReference type="GO" id="GO:0006281">
    <property type="term" value="P:DNA repair"/>
    <property type="evidence" value="ECO:0007669"/>
    <property type="project" value="UniProtKB-UniRule"/>
</dbReference>
<dbReference type="CDD" id="cd00983">
    <property type="entry name" value="RecA"/>
    <property type="match status" value="1"/>
</dbReference>
<keyword evidence="3 10" id="KW-0547">Nucleotide-binding</keyword>
<keyword evidence="9 10" id="KW-0742">SOS response</keyword>
<dbReference type="GO" id="GO:0003697">
    <property type="term" value="F:single-stranded DNA binding"/>
    <property type="evidence" value="ECO:0007669"/>
    <property type="project" value="UniProtKB-UniRule"/>
</dbReference>
<evidence type="ECO:0000256" key="1">
    <source>
        <dbReference type="ARBA" id="ARBA00009391"/>
    </source>
</evidence>
<accession>A0A1T4Y6B3</accession>
<dbReference type="InterPro" id="IPR020587">
    <property type="entry name" value="RecA_monomer-monomer_interface"/>
</dbReference>
<dbReference type="PANTHER" id="PTHR45900">
    <property type="entry name" value="RECA"/>
    <property type="match status" value="1"/>
</dbReference>
<evidence type="ECO:0000256" key="5">
    <source>
        <dbReference type="ARBA" id="ARBA00022840"/>
    </source>
</evidence>
<evidence type="ECO:0000313" key="15">
    <source>
        <dbReference type="EMBL" id="SKA97058.1"/>
    </source>
</evidence>
<comment type="function">
    <text evidence="10">Can catalyze the hydrolysis of ATP in the presence of single-stranded DNA, the ATP-dependent uptake of single-stranded DNA by duplex DNA, and the ATP-dependent hybridization of homologous single-stranded DNAs. It interacts with LexA causing its activation and leading to its autocatalytic cleavage.</text>
</comment>
<feature type="domain" description="RecA family profile 1" evidence="13">
    <location>
        <begin position="52"/>
        <end position="211"/>
    </location>
</feature>
<keyword evidence="8 10" id="KW-0234">DNA repair</keyword>
<organism evidence="15 16">
    <name type="scientific">Prosthecobacter debontii</name>
    <dbReference type="NCBI Taxonomy" id="48467"/>
    <lineage>
        <taxon>Bacteria</taxon>
        <taxon>Pseudomonadati</taxon>
        <taxon>Verrucomicrobiota</taxon>
        <taxon>Verrucomicrobiia</taxon>
        <taxon>Verrucomicrobiales</taxon>
        <taxon>Verrucomicrobiaceae</taxon>
        <taxon>Prosthecobacter</taxon>
    </lineage>
</organism>
<dbReference type="GO" id="GO:0005829">
    <property type="term" value="C:cytosol"/>
    <property type="evidence" value="ECO:0007669"/>
    <property type="project" value="TreeGrafter"/>
</dbReference>
<protein>
    <recommendedName>
        <fullName evidence="2 10">Protein RecA</fullName>
    </recommendedName>
    <alternativeName>
        <fullName evidence="10 11">Recombinase A</fullName>
    </alternativeName>
</protein>
<dbReference type="FunFam" id="3.40.50.300:FF:000087">
    <property type="entry name" value="Recombinase RecA"/>
    <property type="match status" value="1"/>
</dbReference>
<dbReference type="GO" id="GO:0005524">
    <property type="term" value="F:ATP binding"/>
    <property type="evidence" value="ECO:0007669"/>
    <property type="project" value="UniProtKB-UniRule"/>
</dbReference>
<dbReference type="SUPFAM" id="SSF52540">
    <property type="entry name" value="P-loop containing nucleoside triphosphate hydrolases"/>
    <property type="match status" value="1"/>
</dbReference>
<reference evidence="16" key="1">
    <citation type="submission" date="2017-02" db="EMBL/GenBank/DDBJ databases">
        <authorList>
            <person name="Varghese N."/>
            <person name="Submissions S."/>
        </authorList>
    </citation>
    <scope>NUCLEOTIDE SEQUENCE [LARGE SCALE GENOMIC DNA]</scope>
    <source>
        <strain evidence="16">ATCC 700200</strain>
    </source>
</reference>
<keyword evidence="7 10" id="KW-0233">DNA recombination</keyword>
<dbReference type="InterPro" id="IPR023400">
    <property type="entry name" value="RecA_C_sf"/>
</dbReference>
<dbReference type="InterPro" id="IPR013765">
    <property type="entry name" value="DNA_recomb/repair_RecA"/>
</dbReference>
<dbReference type="GO" id="GO:0140664">
    <property type="term" value="F:ATP-dependent DNA damage sensor activity"/>
    <property type="evidence" value="ECO:0007669"/>
    <property type="project" value="InterPro"/>
</dbReference>
<gene>
    <name evidence="10" type="primary">recA</name>
    <name evidence="15" type="ORF">SAMN02745166_02532</name>
</gene>
<comment type="similarity">
    <text evidence="1 10 12">Belongs to the RecA family.</text>
</comment>